<accession>A0ABV0KGD7</accession>
<organism evidence="1 2">
    <name type="scientific">Stenomitos frigidus AS-A4</name>
    <dbReference type="NCBI Taxonomy" id="2933935"/>
    <lineage>
        <taxon>Bacteria</taxon>
        <taxon>Bacillati</taxon>
        <taxon>Cyanobacteriota</taxon>
        <taxon>Cyanophyceae</taxon>
        <taxon>Leptolyngbyales</taxon>
        <taxon>Leptolyngbyaceae</taxon>
        <taxon>Stenomitos</taxon>
    </lineage>
</organism>
<evidence type="ECO:0000313" key="1">
    <source>
        <dbReference type="EMBL" id="MEP1058313.1"/>
    </source>
</evidence>
<evidence type="ECO:0008006" key="3">
    <source>
        <dbReference type="Google" id="ProtNLM"/>
    </source>
</evidence>
<dbReference type="RefSeq" id="WP_190455123.1">
    <property type="nucleotide sequence ID" value="NZ_JAMPLM010000004.1"/>
</dbReference>
<sequence length="583" mass="64349">MKLTSLYNNGISSVVLIGTLLQINATLADPSKFVPQVADLASTDRVSTSANSSVSVTAQTVAPMPSIAANVATMIAGSGAGSARTSSKENARSPLGINLAGVTSYSAERPFVDVFKTTHPWFSNAEGKSWAQGGDLALTAEGWVASLRLGQYATTGVLDGDQRYPTGNYTLLYDGQGKIEIRAMSNKGLTTVSEAPGRSVFKVTTETEGLFVHLRETNPANPVRNIRFIMPGHEKTYQTQPFNPQFLKALSRFKSIRFMDWQKANGSKLANWSDRTTPLSATQAVENGVALEHMIQLANTLQADPWFTIPIRASDDFVRQFATLVRDKLDPSLKAHIEYSNEVWNFGFEQAGYVRDQGVRLGLDRDQYLAGTKYYSQRSVEIFKIFETVMGGTSRIDRVLAGQSVNTWSGNEILAWKDAYKHADTYAIAPYFDGRETLLNGEKGAQIAQMSEDQVLDILQTDIRGKIKDDMVSNAKLARKYGIQLKAYEGGQQLTSFQFGGYEPQITKLYTNVNRNPRMGDLYTEYLNNWKASGGGLFSHYNDIAPPNKYGVWGVLEYLGQDPKTAPKYQALIRYIDANPTSK</sequence>
<protein>
    <recommendedName>
        <fullName evidence="3">Cellulose-binding protein</fullName>
    </recommendedName>
</protein>
<dbReference type="Proteomes" id="UP001476950">
    <property type="component" value="Unassembled WGS sequence"/>
</dbReference>
<proteinExistence type="predicted"/>
<name>A0ABV0KGD7_9CYAN</name>
<gene>
    <name evidence="1" type="ORF">NDI38_07650</name>
</gene>
<keyword evidence="2" id="KW-1185">Reference proteome</keyword>
<comment type="caution">
    <text evidence="1">The sequence shown here is derived from an EMBL/GenBank/DDBJ whole genome shotgun (WGS) entry which is preliminary data.</text>
</comment>
<evidence type="ECO:0000313" key="2">
    <source>
        <dbReference type="Proteomes" id="UP001476950"/>
    </source>
</evidence>
<reference evidence="1 2" key="1">
    <citation type="submission" date="2022-04" db="EMBL/GenBank/DDBJ databases">
        <title>Positive selection, recombination, and allopatry shape intraspecific diversity of widespread and dominant cyanobacteria.</title>
        <authorList>
            <person name="Wei J."/>
            <person name="Shu W."/>
            <person name="Hu C."/>
        </authorList>
    </citation>
    <scope>NUCLEOTIDE SEQUENCE [LARGE SCALE GENOMIC DNA]</scope>
    <source>
        <strain evidence="1 2">AS-A4</strain>
    </source>
</reference>
<dbReference type="EMBL" id="JAMPLM010000004">
    <property type="protein sequence ID" value="MEP1058313.1"/>
    <property type="molecule type" value="Genomic_DNA"/>
</dbReference>